<evidence type="ECO:0000313" key="2">
    <source>
        <dbReference type="Proteomes" id="UP000664601"/>
    </source>
</evidence>
<gene>
    <name evidence="1" type="ORF">JZO70_16665</name>
</gene>
<sequence>MEKVKTIQPLKEELRIKKLEEIKKHHKPEMTGVRLPYKGEYKEFNVYRIPLSCLVYNPYNGRIGTLVKTFEVKNRTLDPENIEDQKIIEDFLWKSKIDRNKTTMDSLLKQKQQQYGIVSRNGIIIDGNRRACLLNKLFREKDKYKQHDVSHCEYFNAVILDDNADQKEILELETTYQMGMDEKLDYNPIEKYLKTKQMLDIGHDEAAIARMMGENKSTIRKNLEILKLMNDYLDYHDYTGLYSLLEKREGQFVDLSSYEKAYRERSRNARTNWAYTDQDINDMLGISFDYIRAQYEGKEFRSIAQNSRGNVPVSFFNNKDVWKEFSDKHNEISNIEEESVDDYLGNNADQYDVTDILKQRDKEWTKEVSNLMKRNMGQSKRMLEDAQEVDQPLALLTKALKTLNTIDDESENFYTEEINKKVCELNTLVWKWKKSFDRRSEG</sequence>
<dbReference type="Proteomes" id="UP000664601">
    <property type="component" value="Unassembled WGS sequence"/>
</dbReference>
<evidence type="ECO:0008006" key="3">
    <source>
        <dbReference type="Google" id="ProtNLM"/>
    </source>
</evidence>
<keyword evidence="2" id="KW-1185">Reference proteome</keyword>
<dbReference type="EMBL" id="JAFREM010000027">
    <property type="protein sequence ID" value="MBO1307809.1"/>
    <property type="molecule type" value="Genomic_DNA"/>
</dbReference>
<organism evidence="1 2">
    <name type="scientific">Candidatus Enterococcus moelleringii</name>
    <dbReference type="NCBI Taxonomy" id="2815325"/>
    <lineage>
        <taxon>Bacteria</taxon>
        <taxon>Bacillati</taxon>
        <taxon>Bacillota</taxon>
        <taxon>Bacilli</taxon>
        <taxon>Lactobacillales</taxon>
        <taxon>Enterococcaceae</taxon>
        <taxon>Enterococcus</taxon>
    </lineage>
</organism>
<dbReference type="RefSeq" id="WP_207674801.1">
    <property type="nucleotide sequence ID" value="NZ_JAFREM010000027.1"/>
</dbReference>
<accession>A0ABS3LDU5</accession>
<name>A0ABS3LDU5_9ENTE</name>
<evidence type="ECO:0000313" key="1">
    <source>
        <dbReference type="EMBL" id="MBO1307809.1"/>
    </source>
</evidence>
<comment type="caution">
    <text evidence="1">The sequence shown here is derived from an EMBL/GenBank/DDBJ whole genome shotgun (WGS) entry which is preliminary data.</text>
</comment>
<proteinExistence type="predicted"/>
<reference evidence="1 2" key="1">
    <citation type="submission" date="2021-03" db="EMBL/GenBank/DDBJ databases">
        <title>Enterococcal diversity collection.</title>
        <authorList>
            <person name="Gilmore M.S."/>
            <person name="Schwartzman J."/>
            <person name="Van Tyne D."/>
            <person name="Martin M."/>
            <person name="Earl A.M."/>
            <person name="Manson A.L."/>
            <person name="Straub T."/>
            <person name="Salamzade R."/>
            <person name="Saavedra J."/>
            <person name="Lebreton F."/>
            <person name="Prichula J."/>
            <person name="Schaufler K."/>
            <person name="Gaca A."/>
            <person name="Sgardioli B."/>
            <person name="Wagenaar J."/>
            <person name="Strong T."/>
        </authorList>
    </citation>
    <scope>NUCLEOTIDE SEQUENCE [LARGE SCALE GENOMIC DNA]</scope>
    <source>
        <strain evidence="1 2">669A</strain>
    </source>
</reference>
<dbReference type="SUPFAM" id="SSF109709">
    <property type="entry name" value="KorB DNA-binding domain-like"/>
    <property type="match status" value="1"/>
</dbReference>
<protein>
    <recommendedName>
        <fullName evidence="3">ParB/Sulfiredoxin domain-containing protein</fullName>
    </recommendedName>
</protein>